<dbReference type="AlphaFoldDB" id="A0A6B1DYG0"/>
<evidence type="ECO:0000256" key="1">
    <source>
        <dbReference type="SAM" id="MobiDB-lite"/>
    </source>
</evidence>
<protein>
    <recommendedName>
        <fullName evidence="4">Photosynthesis system II assembly factor Ycf48/Hcf136-like domain-containing protein</fullName>
    </recommendedName>
</protein>
<feature type="transmembrane region" description="Helical" evidence="2">
    <location>
        <begin position="469"/>
        <end position="490"/>
    </location>
</feature>
<keyword evidence="2" id="KW-0472">Membrane</keyword>
<organism evidence="3">
    <name type="scientific">Caldilineaceae bacterium SB0662_bin_9</name>
    <dbReference type="NCBI Taxonomy" id="2605258"/>
    <lineage>
        <taxon>Bacteria</taxon>
        <taxon>Bacillati</taxon>
        <taxon>Chloroflexota</taxon>
        <taxon>Caldilineae</taxon>
        <taxon>Caldilineales</taxon>
        <taxon>Caldilineaceae</taxon>
    </lineage>
</organism>
<evidence type="ECO:0008006" key="4">
    <source>
        <dbReference type="Google" id="ProtNLM"/>
    </source>
</evidence>
<dbReference type="Gene3D" id="2.130.10.10">
    <property type="entry name" value="YVTN repeat-like/Quinoprotein amine dehydrogenase"/>
    <property type="match status" value="2"/>
</dbReference>
<dbReference type="EMBL" id="VXPY01000108">
    <property type="protein sequence ID" value="MYD91692.1"/>
    <property type="molecule type" value="Genomic_DNA"/>
</dbReference>
<reference evidence="3" key="1">
    <citation type="submission" date="2019-09" db="EMBL/GenBank/DDBJ databases">
        <title>Characterisation of the sponge microbiome using genome-centric metagenomics.</title>
        <authorList>
            <person name="Engelberts J.P."/>
            <person name="Robbins S.J."/>
            <person name="De Goeij J.M."/>
            <person name="Aranda M."/>
            <person name="Bell S.C."/>
            <person name="Webster N.S."/>
        </authorList>
    </citation>
    <scope>NUCLEOTIDE SEQUENCE</scope>
    <source>
        <strain evidence="3">SB0662_bin_9</strain>
    </source>
</reference>
<feature type="compositionally biased region" description="Low complexity" evidence="1">
    <location>
        <begin position="407"/>
        <end position="420"/>
    </location>
</feature>
<dbReference type="CDD" id="cd15482">
    <property type="entry name" value="Sialidase_non-viral"/>
    <property type="match status" value="1"/>
</dbReference>
<proteinExistence type="predicted"/>
<name>A0A6B1DYG0_9CHLR</name>
<dbReference type="InterPro" id="IPR015943">
    <property type="entry name" value="WD40/YVTN_repeat-like_dom_sf"/>
</dbReference>
<keyword evidence="2" id="KW-0812">Transmembrane</keyword>
<feature type="region of interest" description="Disordered" evidence="1">
    <location>
        <begin position="377"/>
        <end position="446"/>
    </location>
</feature>
<keyword evidence="2" id="KW-1133">Transmembrane helix</keyword>
<gene>
    <name evidence="3" type="ORF">F4Y08_15395</name>
</gene>
<comment type="caution">
    <text evidence="3">The sequence shown here is derived from an EMBL/GenBank/DDBJ whole genome shotgun (WGS) entry which is preliminary data.</text>
</comment>
<evidence type="ECO:0000313" key="3">
    <source>
        <dbReference type="EMBL" id="MYD91692.1"/>
    </source>
</evidence>
<evidence type="ECO:0000256" key="2">
    <source>
        <dbReference type="SAM" id="Phobius"/>
    </source>
</evidence>
<accession>A0A6B1DYG0</accession>
<dbReference type="SUPFAM" id="SSF110296">
    <property type="entry name" value="Oligoxyloglucan reducing end-specific cellobiohydrolase"/>
    <property type="match status" value="1"/>
</dbReference>
<sequence length="498" mass="52516">MNHRDRCLPATALRWVLAWLLATVLLSVEAVPLLAQDEAASGFPSENAPISISVAPNDGARITVGTINAPGDSGVFTSRDGGVTWVQARGIPSGLSFAAVEHDVLDPAIIYVGDAAQGLLFRSQDGGTSFAELTAFQDWLSVGSGVGVLYSQEADGFAVLHAGTRSDGVLTSYDHGESWIINAIGLSLEPAGAQTARRVRAIKAFGDDLYAGTHDGVYRQRAGSDAWERVSFFEPGEVIRTLAVYRDRLYAGLVGAGMFRTADGDAWERVPDFPDIATVFGLTTSDQLITAATGVGIWTGNGDQWLKSQVDGGNWSEQSWSMDAGPNGQNVYIATDTDWIVRSVDLGFSFETWGSYTELSPQPLPPISRPIAVPVEAEPAPAQEAAEDSAQETEQAPAETEAEASEAEAPAPAAESETPVDPTPVPEEAEPAAPQPTPQAAAPSGFQPTFLSGLDLPDVELPFLGPVSLLVFAAAVILLLLIIVGIVSVFRSPEDDGE</sequence>